<dbReference type="SUPFAM" id="SSF52833">
    <property type="entry name" value="Thioredoxin-like"/>
    <property type="match status" value="1"/>
</dbReference>
<comment type="caution">
    <text evidence="6">The sequence shown here is derived from an EMBL/GenBank/DDBJ whole genome shotgun (WGS) entry which is preliminary data.</text>
</comment>
<dbReference type="InterPro" id="IPR013766">
    <property type="entry name" value="Thioredoxin_domain"/>
</dbReference>
<evidence type="ECO:0000256" key="4">
    <source>
        <dbReference type="ARBA" id="ARBA00023284"/>
    </source>
</evidence>
<dbReference type="InterPro" id="IPR036249">
    <property type="entry name" value="Thioredoxin-like_sf"/>
</dbReference>
<protein>
    <recommendedName>
        <fullName evidence="5">Thioredoxin domain-containing protein</fullName>
    </recommendedName>
</protein>
<gene>
    <name evidence="6" type="ORF">ATO12_17255</name>
</gene>
<keyword evidence="4" id="KW-0676">Redox-active center</keyword>
<evidence type="ECO:0000313" key="7">
    <source>
        <dbReference type="Proteomes" id="UP000023541"/>
    </source>
</evidence>
<dbReference type="PROSITE" id="PS51257">
    <property type="entry name" value="PROKAR_LIPOPROTEIN"/>
    <property type="match status" value="1"/>
</dbReference>
<dbReference type="GO" id="GO:0017004">
    <property type="term" value="P:cytochrome complex assembly"/>
    <property type="evidence" value="ECO:0007669"/>
    <property type="project" value="UniProtKB-KW"/>
</dbReference>
<dbReference type="Proteomes" id="UP000023541">
    <property type="component" value="Unassembled WGS sequence"/>
</dbReference>
<dbReference type="Pfam" id="PF14289">
    <property type="entry name" value="DUF4369"/>
    <property type="match status" value="1"/>
</dbReference>
<dbReference type="Pfam" id="PF00578">
    <property type="entry name" value="AhpC-TSA"/>
    <property type="match status" value="1"/>
</dbReference>
<evidence type="ECO:0000256" key="3">
    <source>
        <dbReference type="ARBA" id="ARBA00023157"/>
    </source>
</evidence>
<dbReference type="CDD" id="cd02966">
    <property type="entry name" value="TlpA_like_family"/>
    <property type="match status" value="1"/>
</dbReference>
<evidence type="ECO:0000256" key="1">
    <source>
        <dbReference type="ARBA" id="ARBA00004196"/>
    </source>
</evidence>
<dbReference type="PROSITE" id="PS51352">
    <property type="entry name" value="THIOREDOXIN_2"/>
    <property type="match status" value="1"/>
</dbReference>
<dbReference type="STRING" id="1317122.ATO12_17255"/>
<keyword evidence="3" id="KW-1015">Disulfide bond</keyword>
<dbReference type="InterPro" id="IPR050553">
    <property type="entry name" value="Thioredoxin_ResA/DsbE_sf"/>
</dbReference>
<organism evidence="6 7">
    <name type="scientific">Aquimarina atlantica</name>
    <dbReference type="NCBI Taxonomy" id="1317122"/>
    <lineage>
        <taxon>Bacteria</taxon>
        <taxon>Pseudomonadati</taxon>
        <taxon>Bacteroidota</taxon>
        <taxon>Flavobacteriia</taxon>
        <taxon>Flavobacteriales</taxon>
        <taxon>Flavobacteriaceae</taxon>
        <taxon>Aquimarina</taxon>
    </lineage>
</organism>
<sequence length="365" mass="42439">MKKIIFLLLSIVLFTASCQKEKKNSFDGYEINGYVKNIPDSTLVQILVNNKVIDSTIVIGEKFKLIGKVEKPTNVFLMTKKSRDINFKPFWLENSKIDFYAEKGNFIESKIIGSKTQEEANILDKRVLPYKKEFDSLNKILSNKSLDEVYRDSIITKFNDVRKKKLDINRVFIREYPNSLVSSQTLNLYKTTFGKETTKELFSLIDKNLHETADGKAIMKFIELSKKLNIGDKFLDFEQENLNGQKIKFSNIQKKYTLIEFWASWCIPCRKSNPELVKEYVKYKDKGFEIIGVSLDQKRNNWLKAIEKDGLVWENVSDLKGNENEVALMYGVNEIPDNFLIDENGKIIARGLRNEDLKNKLEELF</sequence>
<accession>A0A023BUR1</accession>
<reference evidence="6 7" key="1">
    <citation type="submission" date="2014-04" db="EMBL/GenBank/DDBJ databases">
        <title>Aquimarina sp. 22II-S11-z7 Genome Sequencing.</title>
        <authorList>
            <person name="Lai Q."/>
        </authorList>
    </citation>
    <scope>NUCLEOTIDE SEQUENCE [LARGE SCALE GENOMIC DNA]</scope>
    <source>
        <strain evidence="6 7">22II-S11-z7</strain>
    </source>
</reference>
<keyword evidence="2" id="KW-0201">Cytochrome c-type biogenesis</keyword>
<comment type="subcellular location">
    <subcellularLocation>
        <location evidence="1">Cell envelope</location>
    </subcellularLocation>
</comment>
<dbReference type="GO" id="GO:0030313">
    <property type="term" value="C:cell envelope"/>
    <property type="evidence" value="ECO:0007669"/>
    <property type="project" value="UniProtKB-SubCell"/>
</dbReference>
<dbReference type="AlphaFoldDB" id="A0A023BUR1"/>
<dbReference type="EMBL" id="AQRA01000005">
    <property type="protein sequence ID" value="EZH73684.1"/>
    <property type="molecule type" value="Genomic_DNA"/>
</dbReference>
<dbReference type="OrthoDB" id="1069091at2"/>
<dbReference type="RefSeq" id="WP_034242441.1">
    <property type="nucleotide sequence ID" value="NZ_AQRA01000005.1"/>
</dbReference>
<evidence type="ECO:0000313" key="6">
    <source>
        <dbReference type="EMBL" id="EZH73684.1"/>
    </source>
</evidence>
<dbReference type="Gene3D" id="3.40.30.10">
    <property type="entry name" value="Glutaredoxin"/>
    <property type="match status" value="1"/>
</dbReference>
<dbReference type="GO" id="GO:0016491">
    <property type="term" value="F:oxidoreductase activity"/>
    <property type="evidence" value="ECO:0007669"/>
    <property type="project" value="InterPro"/>
</dbReference>
<dbReference type="eggNOG" id="COG0526">
    <property type="taxonomic scope" value="Bacteria"/>
</dbReference>
<name>A0A023BUR1_9FLAO</name>
<evidence type="ECO:0000256" key="2">
    <source>
        <dbReference type="ARBA" id="ARBA00022748"/>
    </source>
</evidence>
<dbReference type="InterPro" id="IPR000866">
    <property type="entry name" value="AhpC/TSA"/>
</dbReference>
<keyword evidence="7" id="KW-1185">Reference proteome</keyword>
<dbReference type="PANTHER" id="PTHR42852:SF6">
    <property type="entry name" value="THIOL:DISULFIDE INTERCHANGE PROTEIN DSBE"/>
    <property type="match status" value="1"/>
</dbReference>
<dbReference type="InterPro" id="IPR025380">
    <property type="entry name" value="DUF4369"/>
</dbReference>
<evidence type="ECO:0000259" key="5">
    <source>
        <dbReference type="PROSITE" id="PS51352"/>
    </source>
</evidence>
<proteinExistence type="predicted"/>
<dbReference type="GO" id="GO:0016209">
    <property type="term" value="F:antioxidant activity"/>
    <property type="evidence" value="ECO:0007669"/>
    <property type="project" value="InterPro"/>
</dbReference>
<feature type="domain" description="Thioredoxin" evidence="5">
    <location>
        <begin position="228"/>
        <end position="365"/>
    </location>
</feature>
<dbReference type="PANTHER" id="PTHR42852">
    <property type="entry name" value="THIOL:DISULFIDE INTERCHANGE PROTEIN DSBE"/>
    <property type="match status" value="1"/>
</dbReference>